<evidence type="ECO:0000313" key="7">
    <source>
        <dbReference type="Proteomes" id="UP001142055"/>
    </source>
</evidence>
<dbReference type="OMA" id="AWKKKMQ"/>
<dbReference type="Pfam" id="PF01302">
    <property type="entry name" value="CAP_GLY"/>
    <property type="match status" value="1"/>
</dbReference>
<evidence type="ECO:0000259" key="5">
    <source>
        <dbReference type="PROSITE" id="PS50245"/>
    </source>
</evidence>
<dbReference type="GO" id="GO:0005938">
    <property type="term" value="C:cell cortex"/>
    <property type="evidence" value="ECO:0007669"/>
    <property type="project" value="TreeGrafter"/>
</dbReference>
<feature type="domain" description="CAP-Gly" evidence="5">
    <location>
        <begin position="167"/>
        <end position="209"/>
    </location>
</feature>
<comment type="similarity">
    <text evidence="4">Belongs to the TBCB family.</text>
</comment>
<dbReference type="GO" id="GO:0005829">
    <property type="term" value="C:cytosol"/>
    <property type="evidence" value="ECO:0007669"/>
    <property type="project" value="UniProtKB-ARBA"/>
</dbReference>
<dbReference type="InterPro" id="IPR000938">
    <property type="entry name" value="CAP-Gly_domain"/>
</dbReference>
<dbReference type="PROSITE" id="PS00845">
    <property type="entry name" value="CAP_GLY_1"/>
    <property type="match status" value="1"/>
</dbReference>
<proteinExistence type="inferred from homology"/>
<dbReference type="OrthoDB" id="5295208at2759"/>
<dbReference type="SUPFAM" id="SSF74924">
    <property type="entry name" value="Cap-Gly domain"/>
    <property type="match status" value="1"/>
</dbReference>
<evidence type="ECO:0000313" key="6">
    <source>
        <dbReference type="EMBL" id="KAJ6216918.1"/>
    </source>
</evidence>
<dbReference type="Pfam" id="PF14560">
    <property type="entry name" value="Ubiquitin_2"/>
    <property type="match status" value="1"/>
</dbReference>
<dbReference type="PANTHER" id="PTHR18916:SF85">
    <property type="entry name" value="TUBULIN-FOLDING COFACTOR B"/>
    <property type="match status" value="1"/>
</dbReference>
<dbReference type="InterPro" id="IPR000626">
    <property type="entry name" value="Ubiquitin-like_dom"/>
</dbReference>
<evidence type="ECO:0000256" key="3">
    <source>
        <dbReference type="ARBA" id="ARBA00023186"/>
    </source>
</evidence>
<dbReference type="Gene3D" id="2.30.30.190">
    <property type="entry name" value="CAP Gly-rich-like domain"/>
    <property type="match status" value="1"/>
</dbReference>
<comment type="caution">
    <text evidence="6">The sequence shown here is derived from an EMBL/GenBank/DDBJ whole genome shotgun (WGS) entry which is preliminary data.</text>
</comment>
<dbReference type="GO" id="GO:0031122">
    <property type="term" value="P:cytoplasmic microtubule organization"/>
    <property type="evidence" value="ECO:0007669"/>
    <property type="project" value="TreeGrafter"/>
</dbReference>
<dbReference type="PANTHER" id="PTHR18916">
    <property type="entry name" value="DYNACTIN 1-RELATED MICROTUBULE-BINDING"/>
    <property type="match status" value="1"/>
</dbReference>
<reference evidence="6" key="1">
    <citation type="submission" date="2022-12" db="EMBL/GenBank/DDBJ databases">
        <title>Genome assemblies of Blomia tropicalis.</title>
        <authorList>
            <person name="Cui Y."/>
        </authorList>
    </citation>
    <scope>NUCLEOTIDE SEQUENCE</scope>
    <source>
        <tissue evidence="6">Adult mites</tissue>
    </source>
</reference>
<protein>
    <recommendedName>
        <fullName evidence="5">CAP-Gly domain-containing protein</fullName>
    </recommendedName>
</protein>
<keyword evidence="7" id="KW-1185">Reference proteome</keyword>
<comment type="subcellular location">
    <subcellularLocation>
        <location evidence="1">Cytoplasm</location>
    </subcellularLocation>
</comment>
<dbReference type="GO" id="GO:0035371">
    <property type="term" value="C:microtubule plus-end"/>
    <property type="evidence" value="ECO:0007669"/>
    <property type="project" value="TreeGrafter"/>
</dbReference>
<dbReference type="GO" id="GO:0005634">
    <property type="term" value="C:nucleus"/>
    <property type="evidence" value="ECO:0007669"/>
    <property type="project" value="TreeGrafter"/>
</dbReference>
<dbReference type="GO" id="GO:0051010">
    <property type="term" value="F:microtubule plus-end binding"/>
    <property type="evidence" value="ECO:0007669"/>
    <property type="project" value="TreeGrafter"/>
</dbReference>
<accession>A0A9Q0LYN6</accession>
<dbReference type="Gene3D" id="3.10.20.90">
    <property type="entry name" value="Phosphatidylinositol 3-kinase Catalytic Subunit, Chain A, domain 1"/>
    <property type="match status" value="1"/>
</dbReference>
<dbReference type="FunFam" id="2.30.30.190:FF:000013">
    <property type="entry name" value="Tubulin-folding cofactor B"/>
    <property type="match status" value="1"/>
</dbReference>
<sequence length="227" mass="25289">MASGQVSLEIKTNENTNVTERRFPGTMLIADLKNRLEVITGASAATMKLTFYDLSGNLIAPAEDEKTIESYLLNNSGGKLQLRVKDSNMIGFEDLSMVEKNVMSNEDYENRTDSLRAFKMRNQLGRFAPNVAKLEEEEVDPSIKIGERCEVKVAGAPPRRGQVMYIGKIGNKPGKFVGVKYDEPYGKNDGSFDGVRYFQCPSNYGSFVKPSNVQVGDYPEIDVNFDE</sequence>
<organism evidence="6 7">
    <name type="scientific">Blomia tropicalis</name>
    <name type="common">Mite</name>
    <dbReference type="NCBI Taxonomy" id="40697"/>
    <lineage>
        <taxon>Eukaryota</taxon>
        <taxon>Metazoa</taxon>
        <taxon>Ecdysozoa</taxon>
        <taxon>Arthropoda</taxon>
        <taxon>Chelicerata</taxon>
        <taxon>Arachnida</taxon>
        <taxon>Acari</taxon>
        <taxon>Acariformes</taxon>
        <taxon>Sarcoptiformes</taxon>
        <taxon>Astigmata</taxon>
        <taxon>Glycyphagoidea</taxon>
        <taxon>Echimyopodidae</taxon>
        <taxon>Blomia</taxon>
    </lineage>
</organism>
<evidence type="ECO:0000256" key="1">
    <source>
        <dbReference type="ARBA" id="ARBA00004496"/>
    </source>
</evidence>
<dbReference type="AlphaFoldDB" id="A0A9Q0LYN6"/>
<dbReference type="PROSITE" id="PS50245">
    <property type="entry name" value="CAP_GLY_2"/>
    <property type="match status" value="1"/>
</dbReference>
<dbReference type="SMART" id="SM01052">
    <property type="entry name" value="CAP_GLY"/>
    <property type="match status" value="1"/>
</dbReference>
<evidence type="ECO:0000256" key="4">
    <source>
        <dbReference type="ARBA" id="ARBA00025779"/>
    </source>
</evidence>
<dbReference type="SUPFAM" id="SSF54236">
    <property type="entry name" value="Ubiquitin-like"/>
    <property type="match status" value="1"/>
</dbReference>
<keyword evidence="3" id="KW-0143">Chaperone</keyword>
<evidence type="ECO:0000256" key="2">
    <source>
        <dbReference type="ARBA" id="ARBA00022490"/>
    </source>
</evidence>
<name>A0A9Q0LYN6_BLOTA</name>
<dbReference type="EMBL" id="JAPWDV010000003">
    <property type="protein sequence ID" value="KAJ6216918.1"/>
    <property type="molecule type" value="Genomic_DNA"/>
</dbReference>
<dbReference type="InterPro" id="IPR036859">
    <property type="entry name" value="CAP-Gly_dom_sf"/>
</dbReference>
<gene>
    <name evidence="6" type="ORF">RDWZM_008075</name>
</gene>
<keyword evidence="2" id="KW-0963">Cytoplasm</keyword>
<dbReference type="InterPro" id="IPR029071">
    <property type="entry name" value="Ubiquitin-like_domsf"/>
</dbReference>
<dbReference type="Proteomes" id="UP001142055">
    <property type="component" value="Chromosome 3"/>
</dbReference>